<comment type="caution">
    <text evidence="3">The sequence shown here is derived from an EMBL/GenBank/DDBJ whole genome shotgun (WGS) entry which is preliminary data.</text>
</comment>
<dbReference type="EMBL" id="CAKLDI010000002">
    <property type="protein sequence ID" value="CAH0535189.1"/>
    <property type="molecule type" value="Genomic_DNA"/>
</dbReference>
<gene>
    <name evidence="3" type="ORF">VST7929_02850</name>
</gene>
<evidence type="ECO:0000313" key="3">
    <source>
        <dbReference type="EMBL" id="CAH0535189.1"/>
    </source>
</evidence>
<keyword evidence="4" id="KW-1185">Reference proteome</keyword>
<dbReference type="InterPro" id="IPR006076">
    <property type="entry name" value="FAD-dep_OxRdtase"/>
</dbReference>
<organism evidence="3 4">
    <name type="scientific">Vibrio stylophorae</name>
    <dbReference type="NCBI Taxonomy" id="659351"/>
    <lineage>
        <taxon>Bacteria</taxon>
        <taxon>Pseudomonadati</taxon>
        <taxon>Pseudomonadota</taxon>
        <taxon>Gammaproteobacteria</taxon>
        <taxon>Vibrionales</taxon>
        <taxon>Vibrionaceae</taxon>
        <taxon>Vibrio</taxon>
    </lineage>
</organism>
<evidence type="ECO:0000313" key="4">
    <source>
        <dbReference type="Proteomes" id="UP000838672"/>
    </source>
</evidence>
<proteinExistence type="predicted"/>
<sequence length="470" mass="51590">MNQQIEKTPSVGIIGGGVAGTTIAMRLAQSGIQVHLFEQGSRLVSGPPICHLHAGGNLYREISEQQCVTLLRQSIASARTFPHTINRRPTVIAIPQHDSGQPDDLLPRLQVVQAAYAQLIEEDSANAIMGPAQSYFQLYDEAKLMALACRPTPKMPLTADEWMIPVAKGLDLTQMKLPLILVQEYGWSVFRLAATAELSLQQSESCHLHLNAKVTGITKKSQGWQIDYVQHFAKQCQVDWLINAAGYQSGEIDNLLGLARQRLVEFKAAYVTHWQTSAQWPEVIIHGQRGTPQGMAQLTPYPQGYFQLHGMTEDITLFEQGLVASKADDAQPRLAAHFTDKLQGSWQPEEVQARTQRAIDHLSQYIPGFATATVAGLPLFGAQQIPGDDVTLRAADISFGDAHYVRAEIVKGSSALEVAEVLLAQWQCADRVATLPQLSEADVVVHASKIAKERDYPEALALPYGDALHL</sequence>
<dbReference type="SUPFAM" id="SSF51905">
    <property type="entry name" value="FAD/NAD(P)-binding domain"/>
    <property type="match status" value="1"/>
</dbReference>
<name>A0ABM8ZX77_9VIBR</name>
<dbReference type="Proteomes" id="UP000838672">
    <property type="component" value="Unassembled WGS sequence"/>
</dbReference>
<evidence type="ECO:0000256" key="1">
    <source>
        <dbReference type="ARBA" id="ARBA00023002"/>
    </source>
</evidence>
<reference evidence="3" key="1">
    <citation type="submission" date="2021-11" db="EMBL/GenBank/DDBJ databases">
        <authorList>
            <person name="Rodrigo-Torres L."/>
            <person name="Arahal R. D."/>
            <person name="Lucena T."/>
        </authorList>
    </citation>
    <scope>NUCLEOTIDE SEQUENCE</scope>
    <source>
        <strain evidence="3">CECT 7929</strain>
    </source>
</reference>
<dbReference type="Pfam" id="PF01266">
    <property type="entry name" value="DAO"/>
    <property type="match status" value="1"/>
</dbReference>
<evidence type="ECO:0000259" key="2">
    <source>
        <dbReference type="Pfam" id="PF01266"/>
    </source>
</evidence>
<dbReference type="InterPro" id="IPR036188">
    <property type="entry name" value="FAD/NAD-bd_sf"/>
</dbReference>
<dbReference type="RefSeq" id="WP_237468047.1">
    <property type="nucleotide sequence ID" value="NZ_CAKLDI010000002.1"/>
</dbReference>
<accession>A0ABM8ZX77</accession>
<dbReference type="Gene3D" id="3.30.9.10">
    <property type="entry name" value="D-Amino Acid Oxidase, subunit A, domain 2"/>
    <property type="match status" value="1"/>
</dbReference>
<feature type="domain" description="FAD dependent oxidoreductase" evidence="2">
    <location>
        <begin position="11"/>
        <end position="370"/>
    </location>
</feature>
<protein>
    <recommendedName>
        <fullName evidence="2">FAD dependent oxidoreductase domain-containing protein</fullName>
    </recommendedName>
</protein>
<keyword evidence="1" id="KW-0560">Oxidoreductase</keyword>
<dbReference type="Gene3D" id="3.50.50.60">
    <property type="entry name" value="FAD/NAD(P)-binding domain"/>
    <property type="match status" value="2"/>
</dbReference>